<feature type="region of interest" description="Disordered" evidence="2">
    <location>
        <begin position="333"/>
        <end position="361"/>
    </location>
</feature>
<sequence>MAKESISKKRAAEDLARRRVVEHCYDLKESGGTAADGCFARRVGEEWQFFANAGGICEAFREAFPKLFGDVRKTSAQVRSVLRGEKRVDRFEARLWPTDVPQELVEKAVAAMAKKSKKSKKRKQSKKRKKSKESKDDGEVLLRADAAPGASMDVDGAPSPLAPPDSSDADSSDVRRDKKRKPSEPKAKRKPRAERSKSPPERQGSWSEEEEDYTVALIGAFTNGMLHCSRGTLLRQYLAAKLRCSDMRITKKFQSFKKSDVSISNVNGMPIQFEPCEDTSENAKEKERVLAELDKLELLFERGVKRPNPRAKFDETAFEEDMKARTDAFAEKQRVLRETATPPPTDEGGQPVSKASVSVQKSVDDAVDRLLARRSQRLARDADGDSAMTDGGDAGPARSEAGDGAAPMDEGLDDASVAPTDDGASMDEDRDDASVAPTDSGDTVMSSDGDTVMGDVSVPGAFACNASCKSACCDEAKFMALHAPQGDATKLSDGSDPRPLAGMTFLLTGFFPEFGDGLKHEDSQARMSKILASWGAKVDMRTGNGAWHVLLCGEGRPNEHKVDKANACGDKAVWSRADVVLCLTNFPEKPTVVEKTPSASWEARKTRWACETTTFMPEGTAVCPDRECNDDECKLGHRCTGLHGGHPPGAIMPFHWFERDEFHPKSDCRGRSLQCHACLAAARARYDAKNEKRRDATVERQKKWARILAGIPNHLSDEQLERHYQALKQKLKAMIAAHRRKRGDPRAWVCLHVYETSTGSQTFVAEGNSSSLTTASAAAYVAMSREDIHFMRMLTGPEATRLGDPGKSIFGNMGTVDEAKIMERMGQEIGRELREEDGRIRLLYRRLSAGGPQGAGPYDVSARLCPLDDDGECFLLGPPNTRMHPDCYPE</sequence>
<protein>
    <recommendedName>
        <fullName evidence="5">BRCT domain-containing protein</fullName>
    </recommendedName>
</protein>
<name>A0ABR1G4H8_AURAN</name>
<proteinExistence type="predicted"/>
<feature type="coiled-coil region" evidence="1">
    <location>
        <begin position="679"/>
        <end position="737"/>
    </location>
</feature>
<dbReference type="PANTHER" id="PTHR35213:SF5">
    <property type="entry name" value="RING-TYPE DOMAIN-CONTAINING PROTEIN"/>
    <property type="match status" value="1"/>
</dbReference>
<dbReference type="EMBL" id="JBBJCI010000123">
    <property type="protein sequence ID" value="KAK7247937.1"/>
    <property type="molecule type" value="Genomic_DNA"/>
</dbReference>
<feature type="region of interest" description="Disordered" evidence="2">
    <location>
        <begin position="111"/>
        <end position="209"/>
    </location>
</feature>
<accession>A0ABR1G4H8</accession>
<evidence type="ECO:0008006" key="5">
    <source>
        <dbReference type="Google" id="ProtNLM"/>
    </source>
</evidence>
<evidence type="ECO:0000256" key="2">
    <source>
        <dbReference type="SAM" id="MobiDB-lite"/>
    </source>
</evidence>
<feature type="compositionally biased region" description="Basic and acidic residues" evidence="2">
    <location>
        <begin position="133"/>
        <end position="142"/>
    </location>
</feature>
<keyword evidence="1" id="KW-0175">Coiled coil</keyword>
<feature type="compositionally biased region" description="Basic residues" evidence="2">
    <location>
        <begin position="114"/>
        <end position="132"/>
    </location>
</feature>
<feature type="compositionally biased region" description="Basic and acidic residues" evidence="2">
    <location>
        <begin position="172"/>
        <end position="186"/>
    </location>
</feature>
<feature type="region of interest" description="Disordered" evidence="2">
    <location>
        <begin position="376"/>
        <end position="449"/>
    </location>
</feature>
<dbReference type="PANTHER" id="PTHR35213">
    <property type="entry name" value="RING-TYPE DOMAIN-CONTAINING PROTEIN-RELATED"/>
    <property type="match status" value="1"/>
</dbReference>
<evidence type="ECO:0000256" key="1">
    <source>
        <dbReference type="SAM" id="Coils"/>
    </source>
</evidence>
<reference evidence="3 4" key="1">
    <citation type="submission" date="2024-03" db="EMBL/GenBank/DDBJ databases">
        <title>Aureococcus anophagefferens CCMP1851 and Kratosvirus quantuckense: Draft genome of a second virus-susceptible host strain in the model system.</title>
        <authorList>
            <person name="Chase E."/>
            <person name="Truchon A.R."/>
            <person name="Schepens W."/>
            <person name="Wilhelm S.W."/>
        </authorList>
    </citation>
    <scope>NUCLEOTIDE SEQUENCE [LARGE SCALE GENOMIC DNA]</scope>
    <source>
        <strain evidence="3 4">CCMP1851</strain>
    </source>
</reference>
<evidence type="ECO:0000313" key="4">
    <source>
        <dbReference type="Proteomes" id="UP001363151"/>
    </source>
</evidence>
<dbReference type="Proteomes" id="UP001363151">
    <property type="component" value="Unassembled WGS sequence"/>
</dbReference>
<evidence type="ECO:0000313" key="3">
    <source>
        <dbReference type="EMBL" id="KAK7247937.1"/>
    </source>
</evidence>
<gene>
    <name evidence="3" type="ORF">SO694_00085020</name>
</gene>
<organism evidence="3 4">
    <name type="scientific">Aureococcus anophagefferens</name>
    <name type="common">Harmful bloom alga</name>
    <dbReference type="NCBI Taxonomy" id="44056"/>
    <lineage>
        <taxon>Eukaryota</taxon>
        <taxon>Sar</taxon>
        <taxon>Stramenopiles</taxon>
        <taxon>Ochrophyta</taxon>
        <taxon>Pelagophyceae</taxon>
        <taxon>Pelagomonadales</taxon>
        <taxon>Pelagomonadaceae</taxon>
        <taxon>Aureococcus</taxon>
    </lineage>
</organism>
<comment type="caution">
    <text evidence="3">The sequence shown here is derived from an EMBL/GenBank/DDBJ whole genome shotgun (WGS) entry which is preliminary data.</text>
</comment>
<feature type="compositionally biased region" description="Polar residues" evidence="2">
    <location>
        <begin position="440"/>
        <end position="449"/>
    </location>
</feature>
<keyword evidence="4" id="KW-1185">Reference proteome</keyword>
<feature type="compositionally biased region" description="Low complexity" evidence="2">
    <location>
        <begin position="352"/>
        <end position="361"/>
    </location>
</feature>